<dbReference type="CDD" id="cd15482">
    <property type="entry name" value="Sialidase_non-viral"/>
    <property type="match status" value="1"/>
</dbReference>
<name>A0A0M3N009_CRAVI</name>
<dbReference type="InterPro" id="IPR011040">
    <property type="entry name" value="Sialidase"/>
</dbReference>
<evidence type="ECO:0000313" key="3">
    <source>
        <dbReference type="EMBL" id="AKN35211.1"/>
    </source>
</evidence>
<dbReference type="Gene3D" id="2.120.10.10">
    <property type="match status" value="1"/>
</dbReference>
<evidence type="ECO:0000256" key="1">
    <source>
        <dbReference type="SAM" id="MobiDB-lite"/>
    </source>
</evidence>
<feature type="region of interest" description="Disordered" evidence="1">
    <location>
        <begin position="275"/>
        <end position="297"/>
    </location>
</feature>
<feature type="non-terminal residue" evidence="3">
    <location>
        <position position="392"/>
    </location>
</feature>
<accession>A0A0M3N009</accession>
<organism evidence="3">
    <name type="scientific">Crassostrea virginica</name>
    <name type="common">Eastern oyster</name>
    <dbReference type="NCBI Taxonomy" id="6565"/>
    <lineage>
        <taxon>Eukaryota</taxon>
        <taxon>Metazoa</taxon>
        <taxon>Spiralia</taxon>
        <taxon>Lophotrochozoa</taxon>
        <taxon>Mollusca</taxon>
        <taxon>Bivalvia</taxon>
        <taxon>Autobranchia</taxon>
        <taxon>Pteriomorphia</taxon>
        <taxon>Ostreida</taxon>
        <taxon>Ostreoidea</taxon>
        <taxon>Ostreidae</taxon>
        <taxon>Crassostrea</taxon>
    </lineage>
</organism>
<proteinExistence type="evidence at transcript level"/>
<feature type="compositionally biased region" description="Polar residues" evidence="1">
    <location>
        <begin position="285"/>
        <end position="297"/>
    </location>
</feature>
<dbReference type="BRENDA" id="3.2.1.144">
    <property type="organism ID" value="1684"/>
</dbReference>
<feature type="non-terminal residue" evidence="3">
    <location>
        <position position="1"/>
    </location>
</feature>
<dbReference type="InterPro" id="IPR036278">
    <property type="entry name" value="Sialidase_sf"/>
</dbReference>
<dbReference type="Pfam" id="PF13088">
    <property type="entry name" value="BNR_2"/>
    <property type="match status" value="1"/>
</dbReference>
<dbReference type="PANTHER" id="PTHR43752">
    <property type="entry name" value="BNR/ASP-BOX REPEAT FAMILY PROTEIN"/>
    <property type="match status" value="1"/>
</dbReference>
<sequence>MPSESYLFSVTFYRQTVMVGQKMLRHVIWFFLRSLIVDADPKFDGVLRNVSDGTMEAYMIPPFASNHASFIEHLPNGDLVMAWFSGTSEGESNVAIVFSQLKNNSNQWTKAQVVSQRKGYSNQNPVLFYDDKMDTLYLFHSQQEAKKSAVVQSPQSEDSAEIWVLSARNVSNTTTIQFSPPRVMFKHKGSFDRNRVVVSLRNTWLYPIYYAGGSSQEQTSNLKECVDHNVFSSWLDHPFPDSNYLVQPSVVRIVKGQPHLSAFFRDRRAESIYRAESPDDGKTWSKPTKTTLPNNNSGIEATVLQSGNLAIVYNPTHKTRNPLSVSLSTDQGKTWNYTRNLELATAADIGVEFSYPTLFQDASGRIHISYTYNRQTVKHRVLPNEQWITQKS</sequence>
<dbReference type="AlphaFoldDB" id="A0A0M3N009"/>
<dbReference type="SUPFAM" id="SSF50939">
    <property type="entry name" value="Sialidases"/>
    <property type="match status" value="1"/>
</dbReference>
<feature type="domain" description="Sialidase" evidence="2">
    <location>
        <begin position="77"/>
        <end position="368"/>
    </location>
</feature>
<dbReference type="EMBL" id="KM582796">
    <property type="protein sequence ID" value="AKN35211.1"/>
    <property type="molecule type" value="mRNA"/>
</dbReference>
<evidence type="ECO:0000259" key="2">
    <source>
        <dbReference type="Pfam" id="PF13088"/>
    </source>
</evidence>
<dbReference type="PANTHER" id="PTHR43752:SF2">
    <property type="entry name" value="BNR_ASP-BOX REPEAT FAMILY PROTEIN"/>
    <property type="match status" value="1"/>
</dbReference>
<dbReference type="OrthoDB" id="504663at2759"/>
<protein>
    <submittedName>
        <fullName evidence="3">Alpha-Kdo-ase</fullName>
    </submittedName>
</protein>
<reference evidence="3" key="1">
    <citation type="journal article" date="2015" name="Glycobiology">
        <title>Cloning and expression of 3-deoxy-d-manno-oct-2-ulosonic acid ?-ketoside hydrolase from oyster hepatopancreas?</title>
        <authorList>
            <person name="Nakagawa T."/>
            <person name="Shimada Y."/>
            <person name="Pavlova N.V."/>
            <person name="Li S.C."/>
            <person name="Li Y.T."/>
        </authorList>
    </citation>
    <scope>NUCLEOTIDE SEQUENCE</scope>
    <source>
        <tissue evidence="3">Hepatopancreas of oyster</tissue>
    </source>
</reference>